<evidence type="ECO:0000313" key="7">
    <source>
        <dbReference type="Proteomes" id="UP000612362"/>
    </source>
</evidence>
<dbReference type="GO" id="GO:0016887">
    <property type="term" value="F:ATP hydrolysis activity"/>
    <property type="evidence" value="ECO:0007669"/>
    <property type="project" value="InterPro"/>
</dbReference>
<keyword evidence="4 6" id="KW-0067">ATP-binding</keyword>
<comment type="similarity">
    <text evidence="1">Belongs to the ABC transporter superfamily.</text>
</comment>
<dbReference type="GO" id="GO:0005524">
    <property type="term" value="F:ATP binding"/>
    <property type="evidence" value="ECO:0007669"/>
    <property type="project" value="UniProtKB-KW"/>
</dbReference>
<keyword evidence="7" id="KW-1185">Reference proteome</keyword>
<dbReference type="PANTHER" id="PTHR43335:SF4">
    <property type="entry name" value="ABC TRANSPORTER, ATP-BINDING PROTEIN"/>
    <property type="match status" value="1"/>
</dbReference>
<evidence type="ECO:0000256" key="1">
    <source>
        <dbReference type="ARBA" id="ARBA00005417"/>
    </source>
</evidence>
<dbReference type="Gene3D" id="3.40.50.300">
    <property type="entry name" value="P-loop containing nucleotide triphosphate hydrolases"/>
    <property type="match status" value="1"/>
</dbReference>
<sequence>MQAKHPPEATTVPSSSPTGETVLRTYGLTKHYGSRIAVHQLNLEIRRGEIVGFLGPNGAGKTTTIRMILGLITPTAGRVELFGHDLATERASILPRIGTLVESPALYLHLSARDNLRAFGDVLGGVSRQRIEEVLELVGLQARQRDRARTYSLGMKQRLAIGIALLNNPDLLILDEPANGLDPAGIVEMRDLLRQLADADKTVFLSSHFLGEVQQICARVLFFNAGKLVADKRVAELLRGQGEFVVQLEHPHEALILLQQQSWGQSARLDGAGAILTSAPNESGRELFVFLSQSGFPPESLSPAAQNLEEVFFSIIHTHEGDN</sequence>
<keyword evidence="2" id="KW-0813">Transport</keyword>
<feature type="domain" description="ABC transporter" evidence="5">
    <location>
        <begin position="23"/>
        <end position="250"/>
    </location>
</feature>
<name>A0A8J3I0M9_9CHLR</name>
<dbReference type="Pfam" id="PF00005">
    <property type="entry name" value="ABC_tran"/>
    <property type="match status" value="1"/>
</dbReference>
<dbReference type="PROSITE" id="PS00211">
    <property type="entry name" value="ABC_TRANSPORTER_1"/>
    <property type="match status" value="1"/>
</dbReference>
<dbReference type="AlphaFoldDB" id="A0A8J3I0M9"/>
<protein>
    <submittedName>
        <fullName evidence="6">ABC transporter ATP-binding protein</fullName>
    </submittedName>
</protein>
<dbReference type="InterPro" id="IPR003439">
    <property type="entry name" value="ABC_transporter-like_ATP-bd"/>
</dbReference>
<comment type="caution">
    <text evidence="6">The sequence shown here is derived from an EMBL/GenBank/DDBJ whole genome shotgun (WGS) entry which is preliminary data.</text>
</comment>
<dbReference type="SMART" id="SM00382">
    <property type="entry name" value="AAA"/>
    <property type="match status" value="1"/>
</dbReference>
<evidence type="ECO:0000256" key="4">
    <source>
        <dbReference type="ARBA" id="ARBA00022840"/>
    </source>
</evidence>
<proteinExistence type="inferred from homology"/>
<gene>
    <name evidence="6" type="ORF">KSX_53070</name>
</gene>
<dbReference type="InterPro" id="IPR017871">
    <property type="entry name" value="ABC_transporter-like_CS"/>
</dbReference>
<dbReference type="PANTHER" id="PTHR43335">
    <property type="entry name" value="ABC TRANSPORTER, ATP-BINDING PROTEIN"/>
    <property type="match status" value="1"/>
</dbReference>
<accession>A0A8J3I0M9</accession>
<dbReference type="RefSeq" id="WP_220196446.1">
    <property type="nucleotide sequence ID" value="NZ_BNJF01000002.1"/>
</dbReference>
<dbReference type="PROSITE" id="PS50893">
    <property type="entry name" value="ABC_TRANSPORTER_2"/>
    <property type="match status" value="1"/>
</dbReference>
<dbReference type="InterPro" id="IPR027417">
    <property type="entry name" value="P-loop_NTPase"/>
</dbReference>
<dbReference type="CDD" id="cd03268">
    <property type="entry name" value="ABC_BcrA_bacitracin_resist"/>
    <property type="match status" value="1"/>
</dbReference>
<evidence type="ECO:0000259" key="5">
    <source>
        <dbReference type="PROSITE" id="PS50893"/>
    </source>
</evidence>
<evidence type="ECO:0000256" key="3">
    <source>
        <dbReference type="ARBA" id="ARBA00022741"/>
    </source>
</evidence>
<dbReference type="EMBL" id="BNJF01000002">
    <property type="protein sequence ID" value="GHO47144.1"/>
    <property type="molecule type" value="Genomic_DNA"/>
</dbReference>
<reference evidence="6" key="1">
    <citation type="submission" date="2020-10" db="EMBL/GenBank/DDBJ databases">
        <title>Taxonomic study of unclassified bacteria belonging to the class Ktedonobacteria.</title>
        <authorList>
            <person name="Yabe S."/>
            <person name="Wang C.M."/>
            <person name="Zheng Y."/>
            <person name="Sakai Y."/>
            <person name="Cavaletti L."/>
            <person name="Monciardini P."/>
            <person name="Donadio S."/>
        </authorList>
    </citation>
    <scope>NUCLEOTIDE SEQUENCE</scope>
    <source>
        <strain evidence="6">SOSP1-1</strain>
    </source>
</reference>
<evidence type="ECO:0000256" key="2">
    <source>
        <dbReference type="ARBA" id="ARBA00022448"/>
    </source>
</evidence>
<dbReference type="Proteomes" id="UP000612362">
    <property type="component" value="Unassembled WGS sequence"/>
</dbReference>
<organism evidence="6 7">
    <name type="scientific">Ktedonospora formicarum</name>
    <dbReference type="NCBI Taxonomy" id="2778364"/>
    <lineage>
        <taxon>Bacteria</taxon>
        <taxon>Bacillati</taxon>
        <taxon>Chloroflexota</taxon>
        <taxon>Ktedonobacteria</taxon>
        <taxon>Ktedonobacterales</taxon>
        <taxon>Ktedonobacteraceae</taxon>
        <taxon>Ktedonospora</taxon>
    </lineage>
</organism>
<dbReference type="SUPFAM" id="SSF52540">
    <property type="entry name" value="P-loop containing nucleoside triphosphate hydrolases"/>
    <property type="match status" value="1"/>
</dbReference>
<evidence type="ECO:0000313" key="6">
    <source>
        <dbReference type="EMBL" id="GHO47144.1"/>
    </source>
</evidence>
<dbReference type="InterPro" id="IPR003593">
    <property type="entry name" value="AAA+_ATPase"/>
</dbReference>
<keyword evidence="3" id="KW-0547">Nucleotide-binding</keyword>